<evidence type="ECO:0000256" key="1">
    <source>
        <dbReference type="ARBA" id="ARBA00007381"/>
    </source>
</evidence>
<sequence>MEIALNKESSRKTPTLVAFRDGERHFASEAQTTALRYPQKAVGYLMQIIGRQFDDPQVQLFRKRFPYYDMLKDEERGTVLFKIDE</sequence>
<dbReference type="Gene3D" id="3.30.30.30">
    <property type="match status" value="1"/>
</dbReference>
<dbReference type="Proteomes" id="UP000076420">
    <property type="component" value="Unassembled WGS sequence"/>
</dbReference>
<dbReference type="GO" id="GO:0140662">
    <property type="term" value="F:ATP-dependent protein folding chaperone"/>
    <property type="evidence" value="ECO:0007669"/>
    <property type="project" value="InterPro"/>
</dbReference>
<protein>
    <recommendedName>
        <fullName evidence="5">Hypoxia up-regulated protein 1</fullName>
    </recommendedName>
</protein>
<dbReference type="AlphaFoldDB" id="A0A2C9KNE9"/>
<evidence type="ECO:0000256" key="2">
    <source>
        <dbReference type="ARBA" id="ARBA00022741"/>
    </source>
</evidence>
<name>A0A2C9KNE9_BIOGL</name>
<dbReference type="EnsemblMetazoa" id="BGLB021711-RA">
    <property type="protein sequence ID" value="BGLB021711-PA"/>
    <property type="gene ID" value="BGLB021711"/>
</dbReference>
<keyword evidence="4" id="KW-0143">Chaperone</keyword>
<reference evidence="6" key="1">
    <citation type="submission" date="2020-05" db="UniProtKB">
        <authorList>
            <consortium name="EnsemblMetazoa"/>
        </authorList>
    </citation>
    <scope>IDENTIFICATION</scope>
    <source>
        <strain evidence="6">BB02</strain>
    </source>
</reference>
<dbReference type="InterPro" id="IPR043129">
    <property type="entry name" value="ATPase_NBD"/>
</dbReference>
<dbReference type="PANTHER" id="PTHR45639">
    <property type="entry name" value="HSC70CB, ISOFORM G-RELATED"/>
    <property type="match status" value="1"/>
</dbReference>
<keyword evidence="2" id="KW-0547">Nucleotide-binding</keyword>
<dbReference type="STRING" id="6526.A0A2C9KNE9"/>
<dbReference type="KEGG" id="bgt:106053077"/>
<accession>A0A2C9KNE9</accession>
<keyword evidence="3" id="KW-0067">ATP-binding</keyword>
<comment type="similarity">
    <text evidence="1">Belongs to the heat shock protein 70 family.</text>
</comment>
<dbReference type="GO" id="GO:0005524">
    <property type="term" value="F:ATP binding"/>
    <property type="evidence" value="ECO:0007669"/>
    <property type="project" value="UniProtKB-KW"/>
</dbReference>
<dbReference type="InterPro" id="IPR013126">
    <property type="entry name" value="Hsp_70_fam"/>
</dbReference>
<dbReference type="Gene3D" id="3.30.420.40">
    <property type="match status" value="1"/>
</dbReference>
<dbReference type="GO" id="GO:0034663">
    <property type="term" value="C:endoplasmic reticulum chaperone complex"/>
    <property type="evidence" value="ECO:0007669"/>
    <property type="project" value="TreeGrafter"/>
</dbReference>
<dbReference type="GO" id="GO:0030968">
    <property type="term" value="P:endoplasmic reticulum unfolded protein response"/>
    <property type="evidence" value="ECO:0007669"/>
    <property type="project" value="TreeGrafter"/>
</dbReference>
<organism evidence="6 7">
    <name type="scientific">Biomphalaria glabrata</name>
    <name type="common">Bloodfluke planorb</name>
    <name type="synonym">Freshwater snail</name>
    <dbReference type="NCBI Taxonomy" id="6526"/>
    <lineage>
        <taxon>Eukaryota</taxon>
        <taxon>Metazoa</taxon>
        <taxon>Spiralia</taxon>
        <taxon>Lophotrochozoa</taxon>
        <taxon>Mollusca</taxon>
        <taxon>Gastropoda</taxon>
        <taxon>Heterobranchia</taxon>
        <taxon>Euthyneura</taxon>
        <taxon>Panpulmonata</taxon>
        <taxon>Hygrophila</taxon>
        <taxon>Lymnaeoidea</taxon>
        <taxon>Planorbidae</taxon>
        <taxon>Biomphalaria</taxon>
    </lineage>
</organism>
<evidence type="ECO:0000256" key="3">
    <source>
        <dbReference type="ARBA" id="ARBA00022840"/>
    </source>
</evidence>
<dbReference type="PANTHER" id="PTHR45639:SF3">
    <property type="entry name" value="HYPOXIA UP-REGULATED PROTEIN 1"/>
    <property type="match status" value="1"/>
</dbReference>
<dbReference type="SUPFAM" id="SSF53067">
    <property type="entry name" value="Actin-like ATPase domain"/>
    <property type="match status" value="1"/>
</dbReference>
<evidence type="ECO:0000313" key="7">
    <source>
        <dbReference type="Proteomes" id="UP000076420"/>
    </source>
</evidence>
<dbReference type="VEuPathDB" id="VectorBase:BGLB021711"/>
<evidence type="ECO:0000256" key="5">
    <source>
        <dbReference type="ARBA" id="ARBA00040503"/>
    </source>
</evidence>
<gene>
    <name evidence="6" type="primary">106053077</name>
</gene>
<evidence type="ECO:0000256" key="4">
    <source>
        <dbReference type="ARBA" id="ARBA00023186"/>
    </source>
</evidence>
<evidence type="ECO:0000313" key="6">
    <source>
        <dbReference type="EnsemblMetazoa" id="BGLB021711-PA"/>
    </source>
</evidence>
<proteinExistence type="inferred from homology"/>
<dbReference type="Pfam" id="PF00012">
    <property type="entry name" value="HSP70"/>
    <property type="match status" value="1"/>
</dbReference>